<dbReference type="InterPro" id="IPR011324">
    <property type="entry name" value="Cytotoxic_necrot_fac-like_cat"/>
</dbReference>
<evidence type="ECO:0000256" key="1">
    <source>
        <dbReference type="ARBA" id="ARBA00000553"/>
    </source>
</evidence>
<comment type="catalytic activity">
    <reaction evidence="1">
        <text>inosine + phosphate = alpha-D-ribose 1-phosphate + hypoxanthine</text>
        <dbReference type="Rhea" id="RHEA:27646"/>
        <dbReference type="ChEBI" id="CHEBI:17368"/>
        <dbReference type="ChEBI" id="CHEBI:17596"/>
        <dbReference type="ChEBI" id="CHEBI:43474"/>
        <dbReference type="ChEBI" id="CHEBI:57720"/>
        <dbReference type="EC" id="2.4.2.1"/>
    </reaction>
    <physiologicalReaction direction="left-to-right" evidence="1">
        <dbReference type="Rhea" id="RHEA:27647"/>
    </physiologicalReaction>
</comment>
<dbReference type="Pfam" id="PF02578">
    <property type="entry name" value="Cu-oxidase_4"/>
    <property type="match status" value="1"/>
</dbReference>
<accession>A0A1M6NP43</accession>
<comment type="catalytic activity">
    <reaction evidence="9">
        <text>adenosine + phosphate = alpha-D-ribose 1-phosphate + adenine</text>
        <dbReference type="Rhea" id="RHEA:27642"/>
        <dbReference type="ChEBI" id="CHEBI:16335"/>
        <dbReference type="ChEBI" id="CHEBI:16708"/>
        <dbReference type="ChEBI" id="CHEBI:43474"/>
        <dbReference type="ChEBI" id="CHEBI:57720"/>
        <dbReference type="EC" id="2.4.2.1"/>
    </reaction>
    <physiologicalReaction direction="left-to-right" evidence="9">
        <dbReference type="Rhea" id="RHEA:27643"/>
    </physiologicalReaction>
</comment>
<dbReference type="EMBL" id="FQZY01000024">
    <property type="protein sequence ID" value="SHJ97521.1"/>
    <property type="molecule type" value="Genomic_DNA"/>
</dbReference>
<dbReference type="InterPro" id="IPR003730">
    <property type="entry name" value="Cu_polyphenol_OxRdtase"/>
</dbReference>
<evidence type="ECO:0000256" key="9">
    <source>
        <dbReference type="ARBA" id="ARBA00048968"/>
    </source>
</evidence>
<evidence type="ECO:0000313" key="13">
    <source>
        <dbReference type="Proteomes" id="UP000184301"/>
    </source>
</evidence>
<comment type="catalytic activity">
    <reaction evidence="8">
        <text>adenosine + H2O + H(+) = inosine + NH4(+)</text>
        <dbReference type="Rhea" id="RHEA:24408"/>
        <dbReference type="ChEBI" id="CHEBI:15377"/>
        <dbReference type="ChEBI" id="CHEBI:15378"/>
        <dbReference type="ChEBI" id="CHEBI:16335"/>
        <dbReference type="ChEBI" id="CHEBI:17596"/>
        <dbReference type="ChEBI" id="CHEBI:28938"/>
        <dbReference type="EC" id="3.5.4.4"/>
    </reaction>
    <physiologicalReaction direction="left-to-right" evidence="8">
        <dbReference type="Rhea" id="RHEA:24409"/>
    </physiologicalReaction>
</comment>
<reference evidence="12 13" key="1">
    <citation type="submission" date="2016-11" db="EMBL/GenBank/DDBJ databases">
        <authorList>
            <person name="Jaros S."/>
            <person name="Januszkiewicz K."/>
            <person name="Wedrychowicz H."/>
        </authorList>
    </citation>
    <scope>NUCLEOTIDE SEQUENCE [LARGE SCALE GENOMIC DNA]</scope>
    <source>
        <strain evidence="12 13">DSM 15480</strain>
    </source>
</reference>
<evidence type="ECO:0000256" key="10">
    <source>
        <dbReference type="ARBA" id="ARBA00049893"/>
    </source>
</evidence>
<comment type="catalytic activity">
    <reaction evidence="10">
        <text>S-methyl-5'-thioadenosine + phosphate = 5-(methylsulfanyl)-alpha-D-ribose 1-phosphate + adenine</text>
        <dbReference type="Rhea" id="RHEA:11852"/>
        <dbReference type="ChEBI" id="CHEBI:16708"/>
        <dbReference type="ChEBI" id="CHEBI:17509"/>
        <dbReference type="ChEBI" id="CHEBI:43474"/>
        <dbReference type="ChEBI" id="CHEBI:58533"/>
        <dbReference type="EC" id="2.4.2.28"/>
    </reaction>
    <physiologicalReaction direction="left-to-right" evidence="10">
        <dbReference type="Rhea" id="RHEA:11853"/>
    </physiologicalReaction>
</comment>
<protein>
    <recommendedName>
        <fullName evidence="11">Purine nucleoside phosphorylase</fullName>
    </recommendedName>
</protein>
<dbReference type="InterPro" id="IPR038371">
    <property type="entry name" value="Cu_polyphenol_OxRdtase_sf"/>
</dbReference>
<evidence type="ECO:0000256" key="11">
    <source>
        <dbReference type="RuleBase" id="RU361274"/>
    </source>
</evidence>
<dbReference type="GO" id="GO:0005507">
    <property type="term" value="F:copper ion binding"/>
    <property type="evidence" value="ECO:0007669"/>
    <property type="project" value="TreeGrafter"/>
</dbReference>
<evidence type="ECO:0000256" key="8">
    <source>
        <dbReference type="ARBA" id="ARBA00047989"/>
    </source>
</evidence>
<dbReference type="PANTHER" id="PTHR30616">
    <property type="entry name" value="UNCHARACTERIZED PROTEIN YFIH"/>
    <property type="match status" value="1"/>
</dbReference>
<keyword evidence="13" id="KW-1185">Reference proteome</keyword>
<evidence type="ECO:0000313" key="12">
    <source>
        <dbReference type="EMBL" id="SHJ97521.1"/>
    </source>
</evidence>
<evidence type="ECO:0000256" key="3">
    <source>
        <dbReference type="ARBA" id="ARBA00007353"/>
    </source>
</evidence>
<organism evidence="12 13">
    <name type="scientific">Hespellia stercorisuis DSM 15480</name>
    <dbReference type="NCBI Taxonomy" id="1121950"/>
    <lineage>
        <taxon>Bacteria</taxon>
        <taxon>Bacillati</taxon>
        <taxon>Bacillota</taxon>
        <taxon>Clostridia</taxon>
        <taxon>Lachnospirales</taxon>
        <taxon>Lachnospiraceae</taxon>
        <taxon>Hespellia</taxon>
    </lineage>
</organism>
<dbReference type="GO" id="GO:0017061">
    <property type="term" value="F:S-methyl-5-thioadenosine phosphorylase activity"/>
    <property type="evidence" value="ECO:0007669"/>
    <property type="project" value="UniProtKB-EC"/>
</dbReference>
<dbReference type="NCBIfam" id="TIGR00726">
    <property type="entry name" value="peptidoglycan editing factor PgeF"/>
    <property type="match status" value="1"/>
</dbReference>
<dbReference type="STRING" id="1121950.SAMN02745243_01867"/>
<comment type="function">
    <text evidence="2">Purine nucleoside enzyme that catalyzes the phosphorolysis of adenosine and inosine nucleosides, yielding D-ribose 1-phosphate and the respective free bases, adenine and hypoxanthine. Also catalyzes the phosphorolysis of S-methyl-5'-thioadenosine into adenine and S-methyl-5-thio-alpha-D-ribose 1-phosphate. Also has adenosine deaminase activity.</text>
</comment>
<dbReference type="CDD" id="cd16833">
    <property type="entry name" value="YfiH"/>
    <property type="match status" value="1"/>
</dbReference>
<dbReference type="Gene3D" id="3.60.140.10">
    <property type="entry name" value="CNF1/YfiH-like putative cysteine hydrolases"/>
    <property type="match status" value="1"/>
</dbReference>
<proteinExistence type="inferred from homology"/>
<evidence type="ECO:0000256" key="4">
    <source>
        <dbReference type="ARBA" id="ARBA00022679"/>
    </source>
</evidence>
<dbReference type="AlphaFoldDB" id="A0A1M6NP43"/>
<evidence type="ECO:0000256" key="5">
    <source>
        <dbReference type="ARBA" id="ARBA00022723"/>
    </source>
</evidence>
<keyword evidence="5" id="KW-0479">Metal-binding</keyword>
<dbReference type="PANTHER" id="PTHR30616:SF2">
    <property type="entry name" value="PURINE NUCLEOSIDE PHOSPHORYLASE LACC1"/>
    <property type="match status" value="1"/>
</dbReference>
<comment type="similarity">
    <text evidence="3 11">Belongs to the purine nucleoside phosphorylase YfiH/LACC1 family.</text>
</comment>
<dbReference type="GO" id="GO:0016787">
    <property type="term" value="F:hydrolase activity"/>
    <property type="evidence" value="ECO:0007669"/>
    <property type="project" value="UniProtKB-KW"/>
</dbReference>
<evidence type="ECO:0000256" key="6">
    <source>
        <dbReference type="ARBA" id="ARBA00022801"/>
    </source>
</evidence>
<evidence type="ECO:0000256" key="2">
    <source>
        <dbReference type="ARBA" id="ARBA00003215"/>
    </source>
</evidence>
<gene>
    <name evidence="12" type="ORF">SAMN02745243_01867</name>
</gene>
<evidence type="ECO:0000256" key="7">
    <source>
        <dbReference type="ARBA" id="ARBA00022833"/>
    </source>
</evidence>
<dbReference type="SUPFAM" id="SSF64438">
    <property type="entry name" value="CNF1/YfiH-like putative cysteine hydrolases"/>
    <property type="match status" value="1"/>
</dbReference>
<sequence>MLLNALRQSCVFAHGRDMTGKLEEKSEGVYRRIRNVEQQNNRLATGKPFVRKNSRRKTMSIGLRYKDDKQVFHEEEGAVPYLTYPLFTETGVVNHGFSTRLGGVSEGCWSSMNLSFTRGDKEENVRENFRRMAHAIGVSDSDMVLSRQTHTTNVRVVTEADRGMGIIRPLEYTDVDGLVTDVPGICLATFYADCVPLFFVDPVKRVIGLSHSGWRGTVGKIGKVTVETMEAQYGSNPKDILAAVGPSICQDCYEVSAEVIDAFKENYAERCWKDLFYEKTNGKFQLNLWKANEFVFLESGIRPEHIAVTNVCTHCNSDLLFSHRATGEKRGNLGAFLALKD</sequence>
<keyword evidence="4" id="KW-0808">Transferase</keyword>
<keyword evidence="7" id="KW-0862">Zinc</keyword>
<keyword evidence="6" id="KW-0378">Hydrolase</keyword>
<dbReference type="Proteomes" id="UP000184301">
    <property type="component" value="Unassembled WGS sequence"/>
</dbReference>
<name>A0A1M6NP43_9FIRM</name>